<dbReference type="SFLD" id="SFLDG01384">
    <property type="entry name" value="thioether_bond_formation_requi"/>
    <property type="match status" value="1"/>
</dbReference>
<dbReference type="InterPro" id="IPR058240">
    <property type="entry name" value="rSAM_sf"/>
</dbReference>
<dbReference type="PANTHER" id="PTHR43273">
    <property type="entry name" value="ANAEROBIC SULFATASE-MATURATING ENZYME HOMOLOG ASLB-RELATED"/>
    <property type="match status" value="1"/>
</dbReference>
<dbReference type="CDD" id="cd01335">
    <property type="entry name" value="Radical_SAM"/>
    <property type="match status" value="1"/>
</dbReference>
<organism evidence="9 10">
    <name type="scientific">Clostridium tarantellae</name>
    <dbReference type="NCBI Taxonomy" id="39493"/>
    <lineage>
        <taxon>Bacteria</taxon>
        <taxon>Bacillati</taxon>
        <taxon>Bacillota</taxon>
        <taxon>Clostridia</taxon>
        <taxon>Eubacteriales</taxon>
        <taxon>Clostridiaceae</taxon>
        <taxon>Clostridium</taxon>
    </lineage>
</organism>
<evidence type="ECO:0000256" key="6">
    <source>
        <dbReference type="ARBA" id="ARBA00023014"/>
    </source>
</evidence>
<evidence type="ECO:0000313" key="10">
    <source>
        <dbReference type="Proteomes" id="UP000430345"/>
    </source>
</evidence>
<name>A0A6I1MRR5_9CLOT</name>
<dbReference type="PROSITE" id="PS01305">
    <property type="entry name" value="MOAA_NIFB_PQQE"/>
    <property type="match status" value="1"/>
</dbReference>
<evidence type="ECO:0000256" key="7">
    <source>
        <dbReference type="ARBA" id="ARBA00023601"/>
    </source>
</evidence>
<dbReference type="GO" id="GO:0016491">
    <property type="term" value="F:oxidoreductase activity"/>
    <property type="evidence" value="ECO:0007669"/>
    <property type="project" value="InterPro"/>
</dbReference>
<protein>
    <submittedName>
        <fullName evidence="9">Radical SAM protein</fullName>
    </submittedName>
</protein>
<dbReference type="Gene3D" id="3.20.20.70">
    <property type="entry name" value="Aldolase class I"/>
    <property type="match status" value="1"/>
</dbReference>
<dbReference type="InterPro" id="IPR007197">
    <property type="entry name" value="rSAM"/>
</dbReference>
<comment type="similarity">
    <text evidence="7">Belongs to the radical SAM superfamily. Anaerobic sulfatase-maturating enzyme family.</text>
</comment>
<keyword evidence="5" id="KW-0408">Iron</keyword>
<comment type="cofactor">
    <cofactor evidence="1">
        <name>[4Fe-4S] cluster</name>
        <dbReference type="ChEBI" id="CHEBI:49883"/>
    </cofactor>
</comment>
<evidence type="ECO:0000256" key="1">
    <source>
        <dbReference type="ARBA" id="ARBA00001966"/>
    </source>
</evidence>
<keyword evidence="6" id="KW-0411">Iron-sulfur</keyword>
<evidence type="ECO:0000256" key="4">
    <source>
        <dbReference type="ARBA" id="ARBA00022723"/>
    </source>
</evidence>
<dbReference type="Proteomes" id="UP000430345">
    <property type="component" value="Unassembled WGS sequence"/>
</dbReference>
<accession>A0A6I1MRR5</accession>
<keyword evidence="3" id="KW-0949">S-adenosyl-L-methionine</keyword>
<dbReference type="SFLD" id="SFLDS00029">
    <property type="entry name" value="Radical_SAM"/>
    <property type="match status" value="1"/>
</dbReference>
<dbReference type="InterPro" id="IPR013785">
    <property type="entry name" value="Aldolase_TIM"/>
</dbReference>
<gene>
    <name evidence="9" type="ORF">GBZ86_14190</name>
</gene>
<evidence type="ECO:0000313" key="9">
    <source>
        <dbReference type="EMBL" id="MPQ44887.1"/>
    </source>
</evidence>
<keyword evidence="2" id="KW-0004">4Fe-4S</keyword>
<reference evidence="9 10" key="1">
    <citation type="submission" date="2019-10" db="EMBL/GenBank/DDBJ databases">
        <title>The Genome Sequence of Clostridium tarantellae Isolated from Fish Brain.</title>
        <authorList>
            <person name="Bano L."/>
            <person name="Kiel M."/>
            <person name="Sales G."/>
            <person name="Doxey A.C."/>
            <person name="Mansfield M.J."/>
            <person name="Schiavone M."/>
            <person name="Rossetto O."/>
            <person name="Pirazzini M."/>
            <person name="Dobrindt U."/>
            <person name="Montecucco C."/>
        </authorList>
    </citation>
    <scope>NUCLEOTIDE SEQUENCE [LARGE SCALE GENOMIC DNA]</scope>
    <source>
        <strain evidence="9 10">DSM 3997</strain>
    </source>
</reference>
<feature type="domain" description="Radical SAM core" evidence="8">
    <location>
        <begin position="130"/>
        <end position="307"/>
    </location>
</feature>
<evidence type="ECO:0000256" key="3">
    <source>
        <dbReference type="ARBA" id="ARBA00022691"/>
    </source>
</evidence>
<dbReference type="SFLD" id="SFLDG01386">
    <property type="entry name" value="main_SPASM_domain-containing"/>
    <property type="match status" value="1"/>
</dbReference>
<dbReference type="InterPro" id="IPR000385">
    <property type="entry name" value="MoaA_NifB_PqqE_Fe-S-bd_CS"/>
</dbReference>
<sequence>MTNQKITTKDFNYYKEFIENIKNKQSFSRLGKAFKTNNKYYYYDLGTGKVLECEKLVYQIIHCLEKSNSIDSLLELDIDESKLLKSLNILENAINVENIMKAVPLLEMIGPQTTQLEYSINNNLNQVTLELTEKCNLRCKYCIYQDENGKFRNFEGKYDMDINIAKKAIDYGIEHAKGEDFYLTFYGGEPLIQFDLITACVDYVQSKNIKNNIFYSITTNLTLMTQEKANYFASIPNFSVVCSIDGDEETHDQNRVTIDNKGTHKLAIDGLANLTRAYGEKKLGQILINMVVADPYTDEKFNRIQNFIDTCPYIYPDMTIMYSYVDYGDNSEIKTKQNLSNDEALKYWNPIQNWQKDKPSDKKLFSTNNNHRAFLKIQNRQLSNEPISYYSFNGCCVPGSRKLFVTTNGDFHVCEQIGQAPKLGNVNDGINFDLIREKYIKEYNDKSIVDCKDCWAVRLCNLCYARCYDKNGINIISKKNKCFHEKRMAEYSLQEYHRILEENPELLECLKDMK</sequence>
<dbReference type="PANTHER" id="PTHR43273:SF3">
    <property type="entry name" value="ANAEROBIC SULFATASE-MATURATING ENZYME HOMOLOG ASLB-RELATED"/>
    <property type="match status" value="1"/>
</dbReference>
<dbReference type="InterPro" id="IPR023867">
    <property type="entry name" value="Sulphatase_maturase_rSAM"/>
</dbReference>
<dbReference type="GO" id="GO:0051539">
    <property type="term" value="F:4 iron, 4 sulfur cluster binding"/>
    <property type="evidence" value="ECO:0007669"/>
    <property type="project" value="UniProtKB-KW"/>
</dbReference>
<evidence type="ECO:0000259" key="8">
    <source>
        <dbReference type="Pfam" id="PF04055"/>
    </source>
</evidence>
<dbReference type="RefSeq" id="WP_152891742.1">
    <property type="nucleotide sequence ID" value="NZ_WHJC01000348.1"/>
</dbReference>
<proteinExistence type="inferred from homology"/>
<keyword evidence="10" id="KW-1185">Reference proteome</keyword>
<comment type="caution">
    <text evidence="9">The sequence shown here is derived from an EMBL/GenBank/DDBJ whole genome shotgun (WGS) entry which is preliminary data.</text>
</comment>
<evidence type="ECO:0000256" key="2">
    <source>
        <dbReference type="ARBA" id="ARBA00022485"/>
    </source>
</evidence>
<dbReference type="Pfam" id="PF04055">
    <property type="entry name" value="Radical_SAM"/>
    <property type="match status" value="1"/>
</dbReference>
<evidence type="ECO:0000256" key="5">
    <source>
        <dbReference type="ARBA" id="ARBA00023004"/>
    </source>
</evidence>
<dbReference type="EMBL" id="WHJC01000348">
    <property type="protein sequence ID" value="MPQ44887.1"/>
    <property type="molecule type" value="Genomic_DNA"/>
</dbReference>
<dbReference type="OrthoDB" id="9808591at2"/>
<keyword evidence="4" id="KW-0479">Metal-binding</keyword>
<dbReference type="SFLD" id="SFLDG01067">
    <property type="entry name" value="SPASM/twitch_domain_containing"/>
    <property type="match status" value="1"/>
</dbReference>
<dbReference type="SUPFAM" id="SSF102114">
    <property type="entry name" value="Radical SAM enzymes"/>
    <property type="match status" value="1"/>
</dbReference>
<dbReference type="GO" id="GO:0046872">
    <property type="term" value="F:metal ion binding"/>
    <property type="evidence" value="ECO:0007669"/>
    <property type="project" value="UniProtKB-KW"/>
</dbReference>
<dbReference type="AlphaFoldDB" id="A0A6I1MRR5"/>